<evidence type="ECO:0000313" key="2">
    <source>
        <dbReference type="EMBL" id="MYR30759.1"/>
    </source>
</evidence>
<gene>
    <name evidence="1" type="ORF">GTW20_00020</name>
    <name evidence="2" type="ORF">GTW20_00390</name>
</gene>
<dbReference type="RefSeq" id="WP_161109852.1">
    <property type="nucleotide sequence ID" value="NZ_JBHXVI010000018.1"/>
</dbReference>
<evidence type="ECO:0000313" key="3">
    <source>
        <dbReference type="Proteomes" id="UP000467124"/>
    </source>
</evidence>
<organism evidence="1 3">
    <name type="scientific">Nocardiopsis alba</name>
    <dbReference type="NCBI Taxonomy" id="53437"/>
    <lineage>
        <taxon>Bacteria</taxon>
        <taxon>Bacillati</taxon>
        <taxon>Actinomycetota</taxon>
        <taxon>Actinomycetes</taxon>
        <taxon>Streptosporangiales</taxon>
        <taxon>Nocardiopsidaceae</taxon>
        <taxon>Nocardiopsis</taxon>
    </lineage>
</organism>
<reference evidence="1 3" key="1">
    <citation type="journal article" date="2019" name="Nat. Commun.">
        <title>The antimicrobial potential of Streptomyces from insect microbiomes.</title>
        <authorList>
            <person name="Chevrette M.G."/>
            <person name="Carlson C.M."/>
            <person name="Ortega H.E."/>
            <person name="Thomas C."/>
            <person name="Ananiev G.E."/>
            <person name="Barns K.J."/>
            <person name="Book A.J."/>
            <person name="Cagnazzo J."/>
            <person name="Carlos C."/>
            <person name="Flanigan W."/>
            <person name="Grubbs K.J."/>
            <person name="Horn H.A."/>
            <person name="Hoffmann F.M."/>
            <person name="Klassen J.L."/>
            <person name="Knack J.J."/>
            <person name="Lewin G.R."/>
            <person name="McDonald B.R."/>
            <person name="Muller L."/>
            <person name="Melo W.G.P."/>
            <person name="Pinto-Tomas A.A."/>
            <person name="Schmitz A."/>
            <person name="Wendt-Pienkowski E."/>
            <person name="Wildman S."/>
            <person name="Zhao M."/>
            <person name="Zhang F."/>
            <person name="Bugni T.S."/>
            <person name="Andes D.R."/>
            <person name="Pupo M.T."/>
            <person name="Currie C.R."/>
        </authorList>
    </citation>
    <scope>NUCLEOTIDE SEQUENCE [LARGE SCALE GENOMIC DNA]</scope>
    <source>
        <strain evidence="1 3">SID5840</strain>
    </source>
</reference>
<name>A0A7K2IL30_9ACTN</name>
<dbReference type="AlphaFoldDB" id="A0A7K2IL30"/>
<evidence type="ECO:0000313" key="1">
    <source>
        <dbReference type="EMBL" id="MYR30689.1"/>
    </source>
</evidence>
<protein>
    <submittedName>
        <fullName evidence="1">Uncharacterized protein</fullName>
    </submittedName>
</protein>
<accession>A0A7K2IL30</accession>
<proteinExistence type="predicted"/>
<comment type="caution">
    <text evidence="1">The sequence shown here is derived from an EMBL/GenBank/DDBJ whole genome shotgun (WGS) entry which is preliminary data.</text>
</comment>
<sequence length="94" mass="10592">MSHANRGAELAELRARLDDEIAARRVAASAADRFRDVVSEVLDYDENPGDDVLVARLRAHFGRTGPEPCTWRDFLVWANAQRDQIIAELRDSDV</sequence>
<dbReference type="Proteomes" id="UP000467124">
    <property type="component" value="Unassembled WGS sequence"/>
</dbReference>
<dbReference type="EMBL" id="WWHY01000001">
    <property type="protein sequence ID" value="MYR30689.1"/>
    <property type="molecule type" value="Genomic_DNA"/>
</dbReference>
<dbReference type="EMBL" id="WWHY01000001">
    <property type="protein sequence ID" value="MYR30759.1"/>
    <property type="molecule type" value="Genomic_DNA"/>
</dbReference>